<evidence type="ECO:0000256" key="5">
    <source>
        <dbReference type="SAM" id="Phobius"/>
    </source>
</evidence>
<proteinExistence type="predicted"/>
<gene>
    <name evidence="7" type="ORF">NS331_20465</name>
</gene>
<sequence length="406" mass="42734">MTDAPDALWLQWLLQALQSAQAALLQTLHALGLVPTLHGQPAWPWAWRLAGDTLLFDLGQARRLAITLGLLTLALLLAGLALAWRRPRLPLLALAALLPLLAPWPEWAAVRVAATPASFHASPTGFDARSIAHGQQLYRQLCVDCHGDDGRGHGPLAARQPVWPPNLAGPLLWRRADGDLLWHVLHGMHDARSNQPSMPAFAGRLSADDAWALIDAMKALAAGQMLRQTGQWLQPVRLPAFSLRCPAAPGRTASTDLRGQRLRVMVPGDTAPPPDPRVVTVALAPAGAGAAWPLAAGTDCQATDLAAWTALALIAGHTADAAALAGTQFIVDRAGWLRARSAPGAADWQEDDLVCRAASTSFPSTSTSSAAGPVPAAGTPGNDGLGSLIARMDAEPVRYVKGGVVH</sequence>
<dbReference type="PANTHER" id="PTHR40394">
    <property type="entry name" value="LIPOPROTEIN-RELATED"/>
    <property type="match status" value="1"/>
</dbReference>
<dbReference type="AlphaFoldDB" id="A0A147GNF1"/>
<protein>
    <submittedName>
        <fullName evidence="7">Cytochrome C</fullName>
    </submittedName>
</protein>
<keyword evidence="1 4" id="KW-0349">Heme</keyword>
<evidence type="ECO:0000313" key="7">
    <source>
        <dbReference type="EMBL" id="KTT15510.1"/>
    </source>
</evidence>
<dbReference type="Proteomes" id="UP000072741">
    <property type="component" value="Unassembled WGS sequence"/>
</dbReference>
<dbReference type="GO" id="GO:0046872">
    <property type="term" value="F:metal ion binding"/>
    <property type="evidence" value="ECO:0007669"/>
    <property type="project" value="UniProtKB-KW"/>
</dbReference>
<reference evidence="7 8" key="1">
    <citation type="journal article" date="2016" name="Front. Microbiol.">
        <title>Genomic Resource of Rice Seed Associated Bacteria.</title>
        <authorList>
            <person name="Midha S."/>
            <person name="Bansal K."/>
            <person name="Sharma S."/>
            <person name="Kumar N."/>
            <person name="Patil P.P."/>
            <person name="Chaudhry V."/>
            <person name="Patil P.B."/>
        </authorList>
    </citation>
    <scope>NUCLEOTIDE SEQUENCE [LARGE SCALE GENOMIC DNA]</scope>
    <source>
        <strain evidence="7 8">NS331</strain>
    </source>
</reference>
<dbReference type="SUPFAM" id="SSF46626">
    <property type="entry name" value="Cytochrome c"/>
    <property type="match status" value="1"/>
</dbReference>
<dbReference type="Pfam" id="PF13442">
    <property type="entry name" value="Cytochrome_CBB3"/>
    <property type="match status" value="1"/>
</dbReference>
<evidence type="ECO:0000256" key="2">
    <source>
        <dbReference type="ARBA" id="ARBA00022723"/>
    </source>
</evidence>
<dbReference type="GO" id="GO:0009055">
    <property type="term" value="F:electron transfer activity"/>
    <property type="evidence" value="ECO:0007669"/>
    <property type="project" value="InterPro"/>
</dbReference>
<dbReference type="EMBL" id="LDSL01000141">
    <property type="protein sequence ID" value="KTT15510.1"/>
    <property type="molecule type" value="Genomic_DNA"/>
</dbReference>
<dbReference type="InterPro" id="IPR036909">
    <property type="entry name" value="Cyt_c-like_dom_sf"/>
</dbReference>
<accession>A0A147GNF1</accession>
<keyword evidence="2 4" id="KW-0479">Metal-binding</keyword>
<dbReference type="RefSeq" id="WP_058643788.1">
    <property type="nucleotide sequence ID" value="NZ_LDSL01000141.1"/>
</dbReference>
<feature type="transmembrane region" description="Helical" evidence="5">
    <location>
        <begin position="64"/>
        <end position="84"/>
    </location>
</feature>
<evidence type="ECO:0000256" key="4">
    <source>
        <dbReference type="PROSITE-ProRule" id="PRU00433"/>
    </source>
</evidence>
<keyword evidence="5" id="KW-0812">Transmembrane</keyword>
<dbReference type="GO" id="GO:0020037">
    <property type="term" value="F:heme binding"/>
    <property type="evidence" value="ECO:0007669"/>
    <property type="project" value="InterPro"/>
</dbReference>
<dbReference type="PANTHER" id="PTHR40394:SF2">
    <property type="entry name" value="QUINOL:CYTOCHROME C OXIDOREDUCTASE MEMBRANE PROTEIN"/>
    <property type="match status" value="1"/>
</dbReference>
<dbReference type="InterPro" id="IPR009056">
    <property type="entry name" value="Cyt_c-like_dom"/>
</dbReference>
<dbReference type="OrthoDB" id="9765171at2"/>
<feature type="domain" description="Cytochrome c" evidence="6">
    <location>
        <begin position="129"/>
        <end position="221"/>
    </location>
</feature>
<keyword evidence="5" id="KW-1133">Transmembrane helix</keyword>
<keyword evidence="5" id="KW-0472">Membrane</keyword>
<evidence type="ECO:0000256" key="3">
    <source>
        <dbReference type="ARBA" id="ARBA00023004"/>
    </source>
</evidence>
<evidence type="ECO:0000259" key="6">
    <source>
        <dbReference type="PROSITE" id="PS51007"/>
    </source>
</evidence>
<keyword evidence="8" id="KW-1185">Reference proteome</keyword>
<comment type="caution">
    <text evidence="7">The sequence shown here is derived from an EMBL/GenBank/DDBJ whole genome shotgun (WGS) entry which is preliminary data.</text>
</comment>
<name>A0A147GNF1_9BURK</name>
<evidence type="ECO:0000256" key="1">
    <source>
        <dbReference type="ARBA" id="ARBA00022617"/>
    </source>
</evidence>
<keyword evidence="3 4" id="KW-0408">Iron</keyword>
<evidence type="ECO:0000313" key="8">
    <source>
        <dbReference type="Proteomes" id="UP000072741"/>
    </source>
</evidence>
<dbReference type="PROSITE" id="PS51007">
    <property type="entry name" value="CYTC"/>
    <property type="match status" value="1"/>
</dbReference>
<dbReference type="PATRIC" id="fig|433924.3.peg.1125"/>
<feature type="transmembrane region" description="Helical" evidence="5">
    <location>
        <begin position="91"/>
        <end position="110"/>
    </location>
</feature>
<organism evidence="7 8">
    <name type="scientific">Pseudacidovorax intermedius</name>
    <dbReference type="NCBI Taxonomy" id="433924"/>
    <lineage>
        <taxon>Bacteria</taxon>
        <taxon>Pseudomonadati</taxon>
        <taxon>Pseudomonadota</taxon>
        <taxon>Betaproteobacteria</taxon>
        <taxon>Burkholderiales</taxon>
        <taxon>Comamonadaceae</taxon>
        <taxon>Pseudacidovorax</taxon>
    </lineage>
</organism>
<dbReference type="Gene3D" id="1.10.760.10">
    <property type="entry name" value="Cytochrome c-like domain"/>
    <property type="match status" value="1"/>
</dbReference>